<dbReference type="GO" id="GO:0016779">
    <property type="term" value="F:nucleotidyltransferase activity"/>
    <property type="evidence" value="ECO:0007669"/>
    <property type="project" value="UniProtKB-KW"/>
</dbReference>
<evidence type="ECO:0000256" key="10">
    <source>
        <dbReference type="ARBA" id="ARBA00022884"/>
    </source>
</evidence>
<dbReference type="InterPro" id="IPR000644">
    <property type="entry name" value="CBS_dom"/>
</dbReference>
<dbReference type="Gene3D" id="3.90.1640.10">
    <property type="entry name" value="inorganic pyrophosphatase (n-terminal core)"/>
    <property type="match status" value="1"/>
</dbReference>
<dbReference type="EMBL" id="CP020921">
    <property type="protein sequence ID" value="AWB10566.1"/>
    <property type="molecule type" value="Genomic_DNA"/>
</dbReference>
<dbReference type="PANTHER" id="PTHR47788:SF1">
    <property type="entry name" value="A-ADDING TRNA NUCLEOTIDYLTRANSFERASE"/>
    <property type="match status" value="1"/>
</dbReference>
<dbReference type="Gene3D" id="3.10.580.10">
    <property type="entry name" value="CBS-domain"/>
    <property type="match status" value="1"/>
</dbReference>
<dbReference type="PANTHER" id="PTHR47788">
    <property type="entry name" value="POLYA POLYMERASE"/>
    <property type="match status" value="1"/>
</dbReference>
<dbReference type="Proteomes" id="UP000244792">
    <property type="component" value="Chromosome"/>
</dbReference>
<feature type="domain" description="CBS" evidence="13">
    <location>
        <begin position="320"/>
        <end position="376"/>
    </location>
</feature>
<dbReference type="AlphaFoldDB" id="A0A2R4W1H9"/>
<dbReference type="CDD" id="cd04595">
    <property type="entry name" value="CBS_pair_DHH_polyA_Pol_assoc"/>
    <property type="match status" value="1"/>
</dbReference>
<organism evidence="14 15">
    <name type="scientific">Thermodesulfobium acidiphilum</name>
    <dbReference type="NCBI Taxonomy" id="1794699"/>
    <lineage>
        <taxon>Bacteria</taxon>
        <taxon>Pseudomonadati</taxon>
        <taxon>Thermodesulfobiota</taxon>
        <taxon>Thermodesulfobiia</taxon>
        <taxon>Thermodesulfobiales</taxon>
        <taxon>Thermodesulfobiaceae</taxon>
        <taxon>Thermodesulfobium</taxon>
    </lineage>
</organism>
<evidence type="ECO:0000256" key="8">
    <source>
        <dbReference type="ARBA" id="ARBA00022741"/>
    </source>
</evidence>
<dbReference type="SUPFAM" id="SSF64182">
    <property type="entry name" value="DHH phosphoesterases"/>
    <property type="match status" value="1"/>
</dbReference>
<sequence length="868" mass="100804">MMKKGLIFTHNNSDFDGIASAFMLQKIFNAKVVMPERVEFQVEAFLHLYEYIFPFVKYEDIAFEEIDFLVFADTSNPQRIGSFYGSLPKNKELEVYIFDHHTLGYFPPNFKIVRYPDTSVGSSVTLVWEEIKRRGIKYSEIEATLMLLGVYEDTGRLLYTSTTYRDANAVADLIQNGANLMVVSRFLESGMNPYQRQLLEFFLDNSSKDFYNGVEYVLTYAELDTEVEDAALVVHKLRDLIECENVFAVLKVKDTVHIIARGLGDYLNVRKVLENFGGGGHNEAAAATFRLKEEFSDFLDKLRSAIQKECKPKIRVKDVMTSPVRVLAPETSVEEARKILLRYGHSGVPILKDDEIVGVLSRKDIDKATQHKLGQMEVQKIMSRNVITINQNASLDEAQKLMIEKEIGRLPVINEENRLVGLITRTDILRVWHGINVKKTKELSTKRVILDLNVRLDQRIKDYLEIISNVSDKLSLKSFLVGGCVRDLLLNIQSNDMDIVVEGDAIKLAQEVNKYINGEFFSYEKFRTATIKNEEIKFDFASARTEFYSCPAAKPLIEYSDLHNDMYRRDFSINTLAISLNKDSYGKMIDFFGGYEDIKIKRIRVLHPLSYVEDPTRIIRAIRFEFQLGFKIDKADEELIKNAMELKLFNVISFDVLKEELKLMFSHGSCPALIIMRMKELNVFKLIHPKISFNFSLDKLKGYFSCLKSEGFGNNLKEWWFLCILPIIYNILKSEDRFFKRKWKFTKKEILYVEKLKKFLFKFSRKRSQNIFKDFDLFETLEGIPSEIICFLKILEEKPLNDYVLWFEKNKNVFKPLTTGEELSNRSDVKPVFIGEILKNLKKEKFFGNISTYEDELKFINKFISEKS</sequence>
<evidence type="ECO:0000313" key="14">
    <source>
        <dbReference type="EMBL" id="AWB10566.1"/>
    </source>
</evidence>
<protein>
    <submittedName>
        <fullName evidence="14">tRNA nucleotidyltransferase (CCA-adding enzyme)</fullName>
    </submittedName>
</protein>
<keyword evidence="5" id="KW-0819">tRNA processing</keyword>
<dbReference type="OrthoDB" id="9805698at2"/>
<dbReference type="SUPFAM" id="SSF54631">
    <property type="entry name" value="CBS-domain pair"/>
    <property type="match status" value="1"/>
</dbReference>
<proteinExistence type="inferred from homology"/>
<dbReference type="RefSeq" id="WP_108309358.1">
    <property type="nucleotide sequence ID" value="NZ_CP020921.1"/>
</dbReference>
<dbReference type="InterPro" id="IPR046342">
    <property type="entry name" value="CBS_dom_sf"/>
</dbReference>
<evidence type="ECO:0000256" key="1">
    <source>
        <dbReference type="ARBA" id="ARBA00001946"/>
    </source>
</evidence>
<dbReference type="InterPro" id="IPR038763">
    <property type="entry name" value="DHH_sf"/>
</dbReference>
<dbReference type="GO" id="GO:0000166">
    <property type="term" value="F:nucleotide binding"/>
    <property type="evidence" value="ECO:0007669"/>
    <property type="project" value="UniProtKB-KW"/>
</dbReference>
<dbReference type="Pfam" id="PF01743">
    <property type="entry name" value="PolyA_pol"/>
    <property type="match status" value="1"/>
</dbReference>
<dbReference type="Pfam" id="PF00571">
    <property type="entry name" value="CBS"/>
    <property type="match status" value="2"/>
</dbReference>
<keyword evidence="11" id="KW-0129">CBS domain</keyword>
<dbReference type="KEGG" id="taci:TDSAC_1224"/>
<keyword evidence="10 12" id="KW-0694">RNA-binding</keyword>
<keyword evidence="8" id="KW-0547">Nucleotide-binding</keyword>
<keyword evidence="3" id="KW-0820">tRNA-binding</keyword>
<evidence type="ECO:0000256" key="7">
    <source>
        <dbReference type="ARBA" id="ARBA00022723"/>
    </source>
</evidence>
<evidence type="ECO:0000259" key="13">
    <source>
        <dbReference type="PROSITE" id="PS51371"/>
    </source>
</evidence>
<keyword evidence="4 12" id="KW-0808">Transferase</keyword>
<evidence type="ECO:0000256" key="3">
    <source>
        <dbReference type="ARBA" id="ARBA00022555"/>
    </source>
</evidence>
<evidence type="ECO:0000256" key="2">
    <source>
        <dbReference type="ARBA" id="ARBA00007265"/>
    </source>
</evidence>
<dbReference type="Gene3D" id="1.10.3090.10">
    <property type="entry name" value="cca-adding enzyme, domain 2"/>
    <property type="match status" value="1"/>
</dbReference>
<gene>
    <name evidence="14" type="ORF">TDSAC_1224</name>
</gene>
<evidence type="ECO:0000256" key="11">
    <source>
        <dbReference type="PROSITE-ProRule" id="PRU00703"/>
    </source>
</evidence>
<evidence type="ECO:0000256" key="4">
    <source>
        <dbReference type="ARBA" id="ARBA00022679"/>
    </source>
</evidence>
<dbReference type="PROSITE" id="PS51371">
    <property type="entry name" value="CBS"/>
    <property type="match status" value="2"/>
</dbReference>
<dbReference type="InterPro" id="IPR052390">
    <property type="entry name" value="tRNA_nt/polyA_polymerase"/>
</dbReference>
<feature type="domain" description="CBS" evidence="13">
    <location>
        <begin position="382"/>
        <end position="442"/>
    </location>
</feature>
<dbReference type="SMART" id="SM00116">
    <property type="entry name" value="CBS"/>
    <property type="match status" value="2"/>
</dbReference>
<evidence type="ECO:0000256" key="6">
    <source>
        <dbReference type="ARBA" id="ARBA00022695"/>
    </source>
</evidence>
<keyword evidence="6" id="KW-0548">Nucleotidyltransferase</keyword>
<dbReference type="GO" id="GO:0008033">
    <property type="term" value="P:tRNA processing"/>
    <property type="evidence" value="ECO:0007669"/>
    <property type="project" value="UniProtKB-KW"/>
</dbReference>
<evidence type="ECO:0000256" key="9">
    <source>
        <dbReference type="ARBA" id="ARBA00022842"/>
    </source>
</evidence>
<evidence type="ECO:0000313" key="15">
    <source>
        <dbReference type="Proteomes" id="UP000244792"/>
    </source>
</evidence>
<dbReference type="CDD" id="cd05398">
    <property type="entry name" value="NT_ClassII-CCAase"/>
    <property type="match status" value="1"/>
</dbReference>
<keyword evidence="15" id="KW-1185">Reference proteome</keyword>
<dbReference type="SUPFAM" id="SSF81891">
    <property type="entry name" value="Poly A polymerase C-terminal region-like"/>
    <property type="match status" value="1"/>
</dbReference>
<dbReference type="SUPFAM" id="SSF81301">
    <property type="entry name" value="Nucleotidyltransferase"/>
    <property type="match status" value="1"/>
</dbReference>
<dbReference type="Pfam" id="PF02272">
    <property type="entry name" value="DHHA1"/>
    <property type="match status" value="1"/>
</dbReference>
<dbReference type="InterPro" id="IPR043519">
    <property type="entry name" value="NT_sf"/>
</dbReference>
<dbReference type="InterPro" id="IPR002646">
    <property type="entry name" value="PolA_pol_head_dom"/>
</dbReference>
<comment type="similarity">
    <text evidence="2 12">Belongs to the tRNA nucleotidyltransferase/poly(A) polymerase family.</text>
</comment>
<name>A0A2R4W1H9_THEAF</name>
<dbReference type="Pfam" id="PF01368">
    <property type="entry name" value="DHH"/>
    <property type="match status" value="1"/>
</dbReference>
<dbReference type="GO" id="GO:0046872">
    <property type="term" value="F:metal ion binding"/>
    <property type="evidence" value="ECO:0007669"/>
    <property type="project" value="UniProtKB-KW"/>
</dbReference>
<evidence type="ECO:0000256" key="12">
    <source>
        <dbReference type="RuleBase" id="RU003953"/>
    </source>
</evidence>
<keyword evidence="7" id="KW-0479">Metal-binding</keyword>
<keyword evidence="9" id="KW-0460">Magnesium</keyword>
<dbReference type="Gene3D" id="3.30.460.10">
    <property type="entry name" value="Beta Polymerase, domain 2"/>
    <property type="match status" value="1"/>
</dbReference>
<reference evidence="14 15" key="1">
    <citation type="submission" date="2017-04" db="EMBL/GenBank/DDBJ databases">
        <title>Genomic insights into metabolism of Thermodesulfobium acidiphilum.</title>
        <authorList>
            <person name="Toshchakov S.V."/>
            <person name="Frolov E.N."/>
            <person name="Kublanov I.V."/>
            <person name="Samarov N.I."/>
            <person name="Novikov A."/>
            <person name="Lebedinsky A.V."/>
            <person name="Bonch-Osmolovskaya E.A."/>
            <person name="Chernyh N.A."/>
        </authorList>
    </citation>
    <scope>NUCLEOTIDE SEQUENCE [LARGE SCALE GENOMIC DNA]</scope>
    <source>
        <strain evidence="14 15">3127-1</strain>
    </source>
</reference>
<comment type="cofactor">
    <cofactor evidence="1">
        <name>Mg(2+)</name>
        <dbReference type="ChEBI" id="CHEBI:18420"/>
    </cofactor>
</comment>
<dbReference type="InterPro" id="IPR001667">
    <property type="entry name" value="DDH_dom"/>
</dbReference>
<dbReference type="InterPro" id="IPR003156">
    <property type="entry name" value="DHHA1_dom"/>
</dbReference>
<dbReference type="GO" id="GO:0000049">
    <property type="term" value="F:tRNA binding"/>
    <property type="evidence" value="ECO:0007669"/>
    <property type="project" value="UniProtKB-KW"/>
</dbReference>
<evidence type="ECO:0000256" key="5">
    <source>
        <dbReference type="ARBA" id="ARBA00022694"/>
    </source>
</evidence>
<accession>A0A2R4W1H9</accession>
<dbReference type="Gene3D" id="3.10.310.30">
    <property type="match status" value="1"/>
</dbReference>